<feature type="transmembrane region" description="Helical" evidence="1">
    <location>
        <begin position="12"/>
        <end position="45"/>
    </location>
</feature>
<sequence length="105" mass="11008">MDYFLNNSYLLVYTGTLLLGAVMFAIVMVCFVAVTSVLAVAYGLVNGARGIFDVAVKSRPVVVPEPTVMRHSSRTVVVLPARKAAVEAAVEPAVEPEAAAQGKAA</sequence>
<proteinExistence type="predicted"/>
<keyword evidence="3" id="KW-1185">Reference proteome</keyword>
<evidence type="ECO:0000313" key="2">
    <source>
        <dbReference type="EMBL" id="NGN84922.1"/>
    </source>
</evidence>
<comment type="caution">
    <text evidence="2">The sequence shown here is derived from an EMBL/GenBank/DDBJ whole genome shotgun (WGS) entry which is preliminary data.</text>
</comment>
<protein>
    <submittedName>
        <fullName evidence="2">Uncharacterized protein</fullName>
    </submittedName>
</protein>
<keyword evidence="1" id="KW-0472">Membrane</keyword>
<gene>
    <name evidence="2" type="ORF">G6N77_15885</name>
</gene>
<dbReference type="EMBL" id="JAAKZI010000033">
    <property type="protein sequence ID" value="NGN84922.1"/>
    <property type="molecule type" value="Genomic_DNA"/>
</dbReference>
<keyword evidence="1" id="KW-1133">Transmembrane helix</keyword>
<dbReference type="Proteomes" id="UP000479226">
    <property type="component" value="Unassembled WGS sequence"/>
</dbReference>
<keyword evidence="1" id="KW-0812">Transmembrane</keyword>
<accession>A0ABX0DDD6</accession>
<evidence type="ECO:0000256" key="1">
    <source>
        <dbReference type="SAM" id="Phobius"/>
    </source>
</evidence>
<evidence type="ECO:0000313" key="3">
    <source>
        <dbReference type="Proteomes" id="UP000479226"/>
    </source>
</evidence>
<reference evidence="2 3" key="1">
    <citation type="submission" date="2020-02" db="EMBL/GenBank/DDBJ databases">
        <title>Genome sequence of the type strain DSM 27180 of Arthrobacter silviterrae.</title>
        <authorList>
            <person name="Gao J."/>
            <person name="Sun J."/>
        </authorList>
    </citation>
    <scope>NUCLEOTIDE SEQUENCE [LARGE SCALE GENOMIC DNA]</scope>
    <source>
        <strain evidence="2 3">DSM 27180</strain>
    </source>
</reference>
<name>A0ABX0DDD6_9MICC</name>
<dbReference type="RefSeq" id="WP_165183149.1">
    <property type="nucleotide sequence ID" value="NZ_JAAKZI010000033.1"/>
</dbReference>
<organism evidence="2 3">
    <name type="scientific">Arthrobacter silviterrae</name>
    <dbReference type="NCBI Taxonomy" id="2026658"/>
    <lineage>
        <taxon>Bacteria</taxon>
        <taxon>Bacillati</taxon>
        <taxon>Actinomycetota</taxon>
        <taxon>Actinomycetes</taxon>
        <taxon>Micrococcales</taxon>
        <taxon>Micrococcaceae</taxon>
        <taxon>Arthrobacter</taxon>
    </lineage>
</organism>